<accession>A0A1W6YPA6</accession>
<sequence length="182" mass="19756">MANSIDKPVVLVLMGVSGCGKTTVAAILSGRLDWPFEEGDALHPQSNIDKMHAGHPLTDEDRAPWLEKVAQWVEARLDAGENGLITCSALKRPYRDVINRRGHGVEFVYLAGSKETIAARLAARHGHFMPPTLLDSQFDALQEPTADEPAIRVDIGPAPSAIANTIIQTLGLNTTTEKKENQ</sequence>
<keyword evidence="8" id="KW-0311">Gluconate utilization</keyword>
<keyword evidence="4 10" id="KW-0808">Transferase</keyword>
<proteinExistence type="inferred from homology"/>
<dbReference type="EC" id="2.7.1.12" evidence="3 10"/>
<protein>
    <recommendedName>
        <fullName evidence="3 10">Gluconokinase</fullName>
        <ecNumber evidence="3 10">2.7.1.12</ecNumber>
    </recommendedName>
</protein>
<reference evidence="11 12" key="1">
    <citation type="submission" date="2017-05" db="EMBL/GenBank/DDBJ databases">
        <title>Complete and WGS of Bordetella genogroups.</title>
        <authorList>
            <person name="Spilker T."/>
            <person name="LiPuma J."/>
        </authorList>
    </citation>
    <scope>NUCLEOTIDE SEQUENCE [LARGE SCALE GENOMIC DNA]</scope>
    <source>
        <strain evidence="11 12">AU19157</strain>
    </source>
</reference>
<organism evidence="11 12">
    <name type="scientific">Bordetella genomosp. 8</name>
    <dbReference type="NCBI Taxonomy" id="1416806"/>
    <lineage>
        <taxon>Bacteria</taxon>
        <taxon>Pseudomonadati</taxon>
        <taxon>Pseudomonadota</taxon>
        <taxon>Betaproteobacteria</taxon>
        <taxon>Burkholderiales</taxon>
        <taxon>Alcaligenaceae</taxon>
        <taxon>Bordetella</taxon>
    </lineage>
</organism>
<dbReference type="NCBIfam" id="TIGR01313">
    <property type="entry name" value="therm_gnt_kin"/>
    <property type="match status" value="1"/>
</dbReference>
<dbReference type="PANTHER" id="PTHR43442:SF3">
    <property type="entry name" value="GLUCONOKINASE-RELATED"/>
    <property type="match status" value="1"/>
</dbReference>
<dbReference type="GO" id="GO:0005524">
    <property type="term" value="F:ATP binding"/>
    <property type="evidence" value="ECO:0007669"/>
    <property type="project" value="UniProtKB-KW"/>
</dbReference>
<dbReference type="AlphaFoldDB" id="A0A1W6YPA6"/>
<dbReference type="GO" id="GO:0046316">
    <property type="term" value="F:gluconokinase activity"/>
    <property type="evidence" value="ECO:0007669"/>
    <property type="project" value="UniProtKB-EC"/>
</dbReference>
<dbReference type="SUPFAM" id="SSF52540">
    <property type="entry name" value="P-loop containing nucleoside triphosphate hydrolases"/>
    <property type="match status" value="1"/>
</dbReference>
<evidence type="ECO:0000256" key="1">
    <source>
        <dbReference type="ARBA" id="ARBA00004761"/>
    </source>
</evidence>
<evidence type="ECO:0000256" key="6">
    <source>
        <dbReference type="ARBA" id="ARBA00022777"/>
    </source>
</evidence>
<keyword evidence="6 10" id="KW-0418">Kinase</keyword>
<evidence type="ECO:0000256" key="3">
    <source>
        <dbReference type="ARBA" id="ARBA00012054"/>
    </source>
</evidence>
<evidence type="ECO:0000256" key="9">
    <source>
        <dbReference type="ARBA" id="ARBA00048090"/>
    </source>
</evidence>
<dbReference type="PROSITE" id="PS51257">
    <property type="entry name" value="PROKAR_LIPOPROTEIN"/>
    <property type="match status" value="1"/>
</dbReference>
<evidence type="ECO:0000256" key="5">
    <source>
        <dbReference type="ARBA" id="ARBA00022741"/>
    </source>
</evidence>
<dbReference type="Proteomes" id="UP000194151">
    <property type="component" value="Chromosome"/>
</dbReference>
<evidence type="ECO:0000256" key="8">
    <source>
        <dbReference type="ARBA" id="ARBA00023064"/>
    </source>
</evidence>
<evidence type="ECO:0000313" key="11">
    <source>
        <dbReference type="EMBL" id="ARP82834.1"/>
    </source>
</evidence>
<comment type="similarity">
    <text evidence="2 10">Belongs to the gluconokinase GntK/GntV family.</text>
</comment>
<dbReference type="InterPro" id="IPR006001">
    <property type="entry name" value="Therm_gnt_kin"/>
</dbReference>
<evidence type="ECO:0000256" key="2">
    <source>
        <dbReference type="ARBA" id="ARBA00008420"/>
    </source>
</evidence>
<keyword evidence="5 10" id="KW-0547">Nucleotide-binding</keyword>
<dbReference type="Gene3D" id="3.40.50.300">
    <property type="entry name" value="P-loop containing nucleotide triphosphate hydrolases"/>
    <property type="match status" value="1"/>
</dbReference>
<dbReference type="EMBL" id="CP021108">
    <property type="protein sequence ID" value="ARP82834.1"/>
    <property type="molecule type" value="Genomic_DNA"/>
</dbReference>
<dbReference type="GO" id="GO:0005737">
    <property type="term" value="C:cytoplasm"/>
    <property type="evidence" value="ECO:0007669"/>
    <property type="project" value="TreeGrafter"/>
</dbReference>
<evidence type="ECO:0000313" key="12">
    <source>
        <dbReference type="Proteomes" id="UP000194151"/>
    </source>
</evidence>
<dbReference type="Pfam" id="PF13671">
    <property type="entry name" value="AAA_33"/>
    <property type="match status" value="1"/>
</dbReference>
<evidence type="ECO:0000256" key="10">
    <source>
        <dbReference type="RuleBase" id="RU363066"/>
    </source>
</evidence>
<name>A0A1W6YPA6_9BORD</name>
<gene>
    <name evidence="11" type="ORF">CAL12_19790</name>
</gene>
<dbReference type="RefSeq" id="WP_086066188.1">
    <property type="nucleotide sequence ID" value="NZ_CP021108.1"/>
</dbReference>
<dbReference type="STRING" id="1416806.CAL12_19790"/>
<keyword evidence="12" id="KW-1185">Reference proteome</keyword>
<comment type="pathway">
    <text evidence="1">Carbohydrate acid metabolism.</text>
</comment>
<keyword evidence="7 10" id="KW-0067">ATP-binding</keyword>
<dbReference type="GO" id="GO:0019521">
    <property type="term" value="P:D-gluconate metabolic process"/>
    <property type="evidence" value="ECO:0007669"/>
    <property type="project" value="UniProtKB-KW"/>
</dbReference>
<evidence type="ECO:0000256" key="7">
    <source>
        <dbReference type="ARBA" id="ARBA00022840"/>
    </source>
</evidence>
<evidence type="ECO:0000256" key="4">
    <source>
        <dbReference type="ARBA" id="ARBA00022679"/>
    </source>
</evidence>
<dbReference type="KEGG" id="bgv:CAL12_19790"/>
<dbReference type="FunFam" id="3.40.50.300:FF:000522">
    <property type="entry name" value="Gluconokinase"/>
    <property type="match status" value="1"/>
</dbReference>
<comment type="catalytic activity">
    <reaction evidence="9 10">
        <text>D-gluconate + ATP = 6-phospho-D-gluconate + ADP + H(+)</text>
        <dbReference type="Rhea" id="RHEA:19433"/>
        <dbReference type="ChEBI" id="CHEBI:15378"/>
        <dbReference type="ChEBI" id="CHEBI:18391"/>
        <dbReference type="ChEBI" id="CHEBI:30616"/>
        <dbReference type="ChEBI" id="CHEBI:58759"/>
        <dbReference type="ChEBI" id="CHEBI:456216"/>
        <dbReference type="EC" id="2.7.1.12"/>
    </reaction>
</comment>
<dbReference type="OrthoDB" id="9795716at2"/>
<dbReference type="CDD" id="cd02021">
    <property type="entry name" value="GntK"/>
    <property type="match status" value="1"/>
</dbReference>
<dbReference type="PANTHER" id="PTHR43442">
    <property type="entry name" value="GLUCONOKINASE-RELATED"/>
    <property type="match status" value="1"/>
</dbReference>
<dbReference type="InterPro" id="IPR027417">
    <property type="entry name" value="P-loop_NTPase"/>
</dbReference>